<evidence type="ECO:0000313" key="3">
    <source>
        <dbReference type="EMBL" id="PBK86489.1"/>
    </source>
</evidence>
<keyword evidence="1" id="KW-0472">Membrane</keyword>
<dbReference type="PANTHER" id="PTHR40465">
    <property type="entry name" value="CHROMOSOME 1, WHOLE GENOME SHOTGUN SEQUENCE"/>
    <property type="match status" value="1"/>
</dbReference>
<feature type="transmembrane region" description="Helical" evidence="1">
    <location>
        <begin position="20"/>
        <end position="43"/>
    </location>
</feature>
<dbReference type="InParanoid" id="A0A2H3CTU1"/>
<proteinExistence type="predicted"/>
<keyword evidence="1" id="KW-0812">Transmembrane</keyword>
<organism evidence="3 4">
    <name type="scientific">Armillaria gallica</name>
    <name type="common">Bulbous honey fungus</name>
    <name type="synonym">Armillaria bulbosa</name>
    <dbReference type="NCBI Taxonomy" id="47427"/>
    <lineage>
        <taxon>Eukaryota</taxon>
        <taxon>Fungi</taxon>
        <taxon>Dikarya</taxon>
        <taxon>Basidiomycota</taxon>
        <taxon>Agaricomycotina</taxon>
        <taxon>Agaricomycetes</taxon>
        <taxon>Agaricomycetidae</taxon>
        <taxon>Agaricales</taxon>
        <taxon>Marasmiineae</taxon>
        <taxon>Physalacriaceae</taxon>
        <taxon>Armillaria</taxon>
    </lineage>
</organism>
<keyword evidence="1" id="KW-1133">Transmembrane helix</keyword>
<protein>
    <recommendedName>
        <fullName evidence="2">DUF6534 domain-containing protein</fullName>
    </recommendedName>
</protein>
<feature type="transmembrane region" description="Helical" evidence="1">
    <location>
        <begin position="128"/>
        <end position="154"/>
    </location>
</feature>
<dbReference type="EMBL" id="KZ293683">
    <property type="protein sequence ID" value="PBK86489.1"/>
    <property type="molecule type" value="Genomic_DNA"/>
</dbReference>
<evidence type="ECO:0000313" key="4">
    <source>
        <dbReference type="Proteomes" id="UP000217790"/>
    </source>
</evidence>
<feature type="transmembrane region" description="Helical" evidence="1">
    <location>
        <begin position="93"/>
        <end position="116"/>
    </location>
</feature>
<dbReference type="AlphaFoldDB" id="A0A2H3CTU1"/>
<keyword evidence="4" id="KW-1185">Reference proteome</keyword>
<sequence>MQPVPTGYPIEQLSGPEVCQIIVGYLLHWGLFGTLSVQLYLYYLAFPKDRKFTKCLVYGIYIVEFVQTILFTHDAFAIFGYGFGDIKALTRILLIHLQVSLTSAVAAIITGAYCFPADDVTELNNRKLHITVGIWCGASALYDTTIAICMTYYLQRSSTGFRRTEILITKLIRLTIETGPVTGMYSTFYGTPAIILPKLYANTVLVVLNSRIRIVGGRDTDTLSADMIITTTMIKDITSQLTEGTCLTDRMQGQVSTLALTKEETLPVGDDAEMGPMRVKQQEVGRSLAV</sequence>
<dbReference type="STRING" id="47427.A0A2H3CTU1"/>
<dbReference type="Pfam" id="PF20152">
    <property type="entry name" value="DUF6534"/>
    <property type="match status" value="1"/>
</dbReference>
<dbReference type="OMA" id="NGNEMQM"/>
<gene>
    <name evidence="3" type="ORF">ARMGADRAFT_1126955</name>
</gene>
<reference evidence="4" key="1">
    <citation type="journal article" date="2017" name="Nat. Ecol. Evol.">
        <title>Genome expansion and lineage-specific genetic innovations in the forest pathogenic fungi Armillaria.</title>
        <authorList>
            <person name="Sipos G."/>
            <person name="Prasanna A.N."/>
            <person name="Walter M.C."/>
            <person name="O'Connor E."/>
            <person name="Balint B."/>
            <person name="Krizsan K."/>
            <person name="Kiss B."/>
            <person name="Hess J."/>
            <person name="Varga T."/>
            <person name="Slot J."/>
            <person name="Riley R."/>
            <person name="Boka B."/>
            <person name="Rigling D."/>
            <person name="Barry K."/>
            <person name="Lee J."/>
            <person name="Mihaltcheva S."/>
            <person name="LaButti K."/>
            <person name="Lipzen A."/>
            <person name="Waldron R."/>
            <person name="Moloney N.M."/>
            <person name="Sperisen C."/>
            <person name="Kredics L."/>
            <person name="Vagvoelgyi C."/>
            <person name="Patrignani A."/>
            <person name="Fitzpatrick D."/>
            <person name="Nagy I."/>
            <person name="Doyle S."/>
            <person name="Anderson J.B."/>
            <person name="Grigoriev I.V."/>
            <person name="Gueldener U."/>
            <person name="Muensterkoetter M."/>
            <person name="Nagy L.G."/>
        </authorList>
    </citation>
    <scope>NUCLEOTIDE SEQUENCE [LARGE SCALE GENOMIC DNA]</scope>
    <source>
        <strain evidence="4">Ar21-2</strain>
    </source>
</reference>
<name>A0A2H3CTU1_ARMGA</name>
<evidence type="ECO:0000256" key="1">
    <source>
        <dbReference type="SAM" id="Phobius"/>
    </source>
</evidence>
<dbReference type="PANTHER" id="PTHR40465:SF1">
    <property type="entry name" value="DUF6534 DOMAIN-CONTAINING PROTEIN"/>
    <property type="match status" value="1"/>
</dbReference>
<dbReference type="Proteomes" id="UP000217790">
    <property type="component" value="Unassembled WGS sequence"/>
</dbReference>
<accession>A0A2H3CTU1</accession>
<feature type="transmembrane region" description="Helical" evidence="1">
    <location>
        <begin position="55"/>
        <end position="81"/>
    </location>
</feature>
<feature type="domain" description="DUF6534" evidence="2">
    <location>
        <begin position="139"/>
        <end position="211"/>
    </location>
</feature>
<dbReference type="OrthoDB" id="3183258at2759"/>
<evidence type="ECO:0000259" key="2">
    <source>
        <dbReference type="Pfam" id="PF20152"/>
    </source>
</evidence>
<dbReference type="InterPro" id="IPR045339">
    <property type="entry name" value="DUF6534"/>
</dbReference>